<dbReference type="Proteomes" id="UP001064632">
    <property type="component" value="Chromosome"/>
</dbReference>
<name>A0ABY6B8G4_9GAMM</name>
<dbReference type="RefSeq" id="WP_261693352.1">
    <property type="nucleotide sequence ID" value="NZ_CP104694.1"/>
</dbReference>
<reference evidence="2" key="1">
    <citation type="submission" date="2022-09" db="EMBL/GenBank/DDBJ databases">
        <title>Tahibacter sp. nov., isolated from a fresh water.</title>
        <authorList>
            <person name="Baek J.H."/>
            <person name="Lee J.K."/>
            <person name="Kim J.M."/>
            <person name="Jeon C.O."/>
        </authorList>
    </citation>
    <scope>NUCLEOTIDE SEQUENCE</scope>
    <source>
        <strain evidence="2">W38</strain>
    </source>
</reference>
<evidence type="ECO:0000313" key="2">
    <source>
        <dbReference type="EMBL" id="UXI66368.1"/>
    </source>
</evidence>
<accession>A0ABY6B8G4</accession>
<proteinExistence type="predicted"/>
<gene>
    <name evidence="2" type="ORF">N4264_16615</name>
</gene>
<evidence type="ECO:0000313" key="3">
    <source>
        <dbReference type="Proteomes" id="UP001064632"/>
    </source>
</evidence>
<dbReference type="EMBL" id="CP104694">
    <property type="protein sequence ID" value="UXI66368.1"/>
    <property type="molecule type" value="Genomic_DNA"/>
</dbReference>
<evidence type="ECO:0000256" key="1">
    <source>
        <dbReference type="SAM" id="MobiDB-lite"/>
    </source>
</evidence>
<feature type="region of interest" description="Disordered" evidence="1">
    <location>
        <begin position="1"/>
        <end position="52"/>
    </location>
</feature>
<sequence length="52" mass="5170">MTSSVPGLAANAATALTPRPTPQSPGRVADDWHLAPGRYQSANPLAGSGSAP</sequence>
<protein>
    <submittedName>
        <fullName evidence="2">Uncharacterized protein</fullName>
    </submittedName>
</protein>
<keyword evidence="3" id="KW-1185">Reference proteome</keyword>
<organism evidence="2 3">
    <name type="scientific">Tahibacter amnicola</name>
    <dbReference type="NCBI Taxonomy" id="2976241"/>
    <lineage>
        <taxon>Bacteria</taxon>
        <taxon>Pseudomonadati</taxon>
        <taxon>Pseudomonadota</taxon>
        <taxon>Gammaproteobacteria</taxon>
        <taxon>Lysobacterales</taxon>
        <taxon>Rhodanobacteraceae</taxon>
        <taxon>Tahibacter</taxon>
    </lineage>
</organism>